<protein>
    <submittedName>
        <fullName evidence="2">Uncharacterized protein</fullName>
    </submittedName>
</protein>
<evidence type="ECO:0000256" key="1">
    <source>
        <dbReference type="SAM" id="MobiDB-lite"/>
    </source>
</evidence>
<keyword evidence="3" id="KW-1185">Reference proteome</keyword>
<accession>A0ABV0TVX0</accession>
<dbReference type="Proteomes" id="UP001482620">
    <property type="component" value="Unassembled WGS sequence"/>
</dbReference>
<evidence type="ECO:0000313" key="3">
    <source>
        <dbReference type="Proteomes" id="UP001482620"/>
    </source>
</evidence>
<proteinExistence type="predicted"/>
<feature type="compositionally biased region" description="Polar residues" evidence="1">
    <location>
        <begin position="72"/>
        <end position="81"/>
    </location>
</feature>
<feature type="region of interest" description="Disordered" evidence="1">
    <location>
        <begin position="72"/>
        <end position="92"/>
    </location>
</feature>
<reference evidence="2 3" key="1">
    <citation type="submission" date="2021-06" db="EMBL/GenBank/DDBJ databases">
        <authorList>
            <person name="Palmer J.M."/>
        </authorList>
    </citation>
    <scope>NUCLEOTIDE SEQUENCE [LARGE SCALE GENOMIC DNA]</scope>
    <source>
        <strain evidence="3">if_2019</strain>
        <tissue evidence="2">Muscle</tissue>
    </source>
</reference>
<feature type="compositionally biased region" description="Acidic residues" evidence="1">
    <location>
        <begin position="82"/>
        <end position="92"/>
    </location>
</feature>
<gene>
    <name evidence="2" type="ORF">ILYODFUR_013339</name>
</gene>
<name>A0ABV0TVX0_9TELE</name>
<evidence type="ECO:0000313" key="2">
    <source>
        <dbReference type="EMBL" id="MEQ2236487.1"/>
    </source>
</evidence>
<comment type="caution">
    <text evidence="2">The sequence shown here is derived from an EMBL/GenBank/DDBJ whole genome shotgun (WGS) entry which is preliminary data.</text>
</comment>
<dbReference type="EMBL" id="JAHRIQ010047420">
    <property type="protein sequence ID" value="MEQ2236487.1"/>
    <property type="molecule type" value="Genomic_DNA"/>
</dbReference>
<organism evidence="2 3">
    <name type="scientific">Ilyodon furcidens</name>
    <name type="common">goldbreast splitfin</name>
    <dbReference type="NCBI Taxonomy" id="33524"/>
    <lineage>
        <taxon>Eukaryota</taxon>
        <taxon>Metazoa</taxon>
        <taxon>Chordata</taxon>
        <taxon>Craniata</taxon>
        <taxon>Vertebrata</taxon>
        <taxon>Euteleostomi</taxon>
        <taxon>Actinopterygii</taxon>
        <taxon>Neopterygii</taxon>
        <taxon>Teleostei</taxon>
        <taxon>Neoteleostei</taxon>
        <taxon>Acanthomorphata</taxon>
        <taxon>Ovalentaria</taxon>
        <taxon>Atherinomorphae</taxon>
        <taxon>Cyprinodontiformes</taxon>
        <taxon>Goodeidae</taxon>
        <taxon>Ilyodon</taxon>
    </lineage>
</organism>
<sequence>MQQTFQYRKALIHDSEKCDSLLSVFPRFLDTKRLDYQMMFGEEISSKLMEKWGTTLKQKVIKEANKLSRTSMLDSLLQSAEENPEDNEESSG</sequence>